<gene>
    <name evidence="1" type="ORF">CFP56_012596</name>
</gene>
<dbReference type="AlphaFoldDB" id="A0AAW0KVG2"/>
<evidence type="ECO:0000313" key="1">
    <source>
        <dbReference type="EMBL" id="KAK7843455.1"/>
    </source>
</evidence>
<keyword evidence="2" id="KW-1185">Reference proteome</keyword>
<dbReference type="EMBL" id="PKMF04000204">
    <property type="protein sequence ID" value="KAK7843455.1"/>
    <property type="molecule type" value="Genomic_DNA"/>
</dbReference>
<evidence type="ECO:0000313" key="2">
    <source>
        <dbReference type="Proteomes" id="UP000237347"/>
    </source>
</evidence>
<comment type="caution">
    <text evidence="1">The sequence shown here is derived from an EMBL/GenBank/DDBJ whole genome shotgun (WGS) entry which is preliminary data.</text>
</comment>
<accession>A0AAW0KVG2</accession>
<dbReference type="Proteomes" id="UP000237347">
    <property type="component" value="Unassembled WGS sequence"/>
</dbReference>
<organism evidence="1 2">
    <name type="scientific">Quercus suber</name>
    <name type="common">Cork oak</name>
    <dbReference type="NCBI Taxonomy" id="58331"/>
    <lineage>
        <taxon>Eukaryota</taxon>
        <taxon>Viridiplantae</taxon>
        <taxon>Streptophyta</taxon>
        <taxon>Embryophyta</taxon>
        <taxon>Tracheophyta</taxon>
        <taxon>Spermatophyta</taxon>
        <taxon>Magnoliopsida</taxon>
        <taxon>eudicotyledons</taxon>
        <taxon>Gunneridae</taxon>
        <taxon>Pentapetalae</taxon>
        <taxon>rosids</taxon>
        <taxon>fabids</taxon>
        <taxon>Fagales</taxon>
        <taxon>Fagaceae</taxon>
        <taxon>Quercus</taxon>
    </lineage>
</organism>
<reference evidence="1 2" key="1">
    <citation type="journal article" date="2018" name="Sci. Data">
        <title>The draft genome sequence of cork oak.</title>
        <authorList>
            <person name="Ramos A.M."/>
            <person name="Usie A."/>
            <person name="Barbosa P."/>
            <person name="Barros P.M."/>
            <person name="Capote T."/>
            <person name="Chaves I."/>
            <person name="Simoes F."/>
            <person name="Abreu I."/>
            <person name="Carrasquinho I."/>
            <person name="Faro C."/>
            <person name="Guimaraes J.B."/>
            <person name="Mendonca D."/>
            <person name="Nobrega F."/>
            <person name="Rodrigues L."/>
            <person name="Saibo N.J.M."/>
            <person name="Varela M.C."/>
            <person name="Egas C."/>
            <person name="Matos J."/>
            <person name="Miguel C.M."/>
            <person name="Oliveira M.M."/>
            <person name="Ricardo C.P."/>
            <person name="Goncalves S."/>
        </authorList>
    </citation>
    <scope>NUCLEOTIDE SEQUENCE [LARGE SCALE GENOMIC DNA]</scope>
    <source>
        <strain evidence="2">cv. HL8</strain>
    </source>
</reference>
<protein>
    <submittedName>
        <fullName evidence="1">Uncharacterized protein</fullName>
    </submittedName>
</protein>
<proteinExistence type="predicted"/>
<name>A0AAW0KVG2_QUESU</name>
<sequence>MVATLGGKSEFAEVNIDNVKTLSSLHIAGISNRQRNALHWKHPYIPRSLAKCKELPNAASNKLDHNGIVNAALMEPVVLCYLLNANT</sequence>